<sequence length="204" mass="22218">MSAPDPHALSPLVVPLLKGVVCREDAPTVWQALLAQQAAVRAYVAVLGLALFIDEDDGFAFLRVPSAPAPDATVPPLIARRPLSYAVSLTLALLRKVLAEFDVAGLRGPLILTREDIAELLRTFLPSGSNEAKLIDMVDSHVSKIVELGFLRRVGQSETPSYEVRRVLKAFVDAQWLADFDARLATYQTQLRGTSTERTRGVDG</sequence>
<dbReference type="Proteomes" id="UP000318943">
    <property type="component" value="Unassembled WGS sequence"/>
</dbReference>
<dbReference type="KEGG" id="ccam:M5D45_00140"/>
<evidence type="ECO:0000313" key="2">
    <source>
        <dbReference type="EMBL" id="URF04318.1"/>
    </source>
</evidence>
<dbReference type="EMBL" id="CP097330">
    <property type="protein sequence ID" value="URF04318.1"/>
    <property type="molecule type" value="Genomic_DNA"/>
</dbReference>
<dbReference type="EMBL" id="VCIZ01000024">
    <property type="protein sequence ID" value="TSP09574.1"/>
    <property type="molecule type" value="Genomic_DNA"/>
</dbReference>
<protein>
    <submittedName>
        <fullName evidence="2">DUF4194 domain-containing protein</fullName>
    </submittedName>
</protein>
<reference evidence="2" key="3">
    <citation type="submission" date="2022-05" db="EMBL/GenBank/DDBJ databases">
        <authorList>
            <person name="Kunte H.-J."/>
        </authorList>
    </citation>
    <scope>NUCLEOTIDE SEQUENCE</scope>
    <source>
        <strain evidence="2">G5</strain>
    </source>
</reference>
<organism evidence="2 4">
    <name type="scientific">Cupriavidus campinensis</name>
    <dbReference type="NCBI Taxonomy" id="151783"/>
    <lineage>
        <taxon>Bacteria</taxon>
        <taxon>Pseudomonadati</taxon>
        <taxon>Pseudomonadota</taxon>
        <taxon>Betaproteobacteria</taxon>
        <taxon>Burkholderiales</taxon>
        <taxon>Burkholderiaceae</taxon>
        <taxon>Cupriavidus</taxon>
    </lineage>
</organism>
<evidence type="ECO:0000313" key="3">
    <source>
        <dbReference type="Proteomes" id="UP000318943"/>
    </source>
</evidence>
<gene>
    <name evidence="1" type="ORF">FGG12_26860</name>
    <name evidence="2" type="ORF">M5D45_00140</name>
</gene>
<dbReference type="InterPro" id="IPR025449">
    <property type="entry name" value="JetB"/>
</dbReference>
<evidence type="ECO:0000313" key="4">
    <source>
        <dbReference type="Proteomes" id="UP001056132"/>
    </source>
</evidence>
<keyword evidence="3" id="KW-1185">Reference proteome</keyword>
<reference evidence="2" key="2">
    <citation type="journal article" date="2022" name="Microbiol. Resour. Announc.">
        <title>Genome Sequence of Cupriavidus campinensis Strain G5, a Member of a Bacterial Consortium Capable of Polyethylene Degradation.</title>
        <authorList>
            <person name="Schneider B."/>
            <person name="Pfeiffer F."/>
            <person name="Dyall-Smith M."/>
            <person name="Kunte H.J."/>
        </authorList>
    </citation>
    <scope>NUCLEOTIDE SEQUENCE</scope>
    <source>
        <strain evidence="2">G5</strain>
    </source>
</reference>
<dbReference type="Proteomes" id="UP001056132">
    <property type="component" value="Chromosome 1"/>
</dbReference>
<proteinExistence type="predicted"/>
<reference evidence="1 3" key="1">
    <citation type="submission" date="2019-05" db="EMBL/GenBank/DDBJ databases">
        <title>Whole genome sequence analysis of Cupriavidus campinensis S14E4C strain.</title>
        <authorList>
            <person name="Abbaszade G."/>
            <person name="Szabo A."/>
            <person name="Toumi M."/>
            <person name="Toth E."/>
        </authorList>
    </citation>
    <scope>NUCLEOTIDE SEQUENCE [LARGE SCALE GENOMIC DNA]</scope>
    <source>
        <strain evidence="1 3">S14E4C</strain>
    </source>
</reference>
<name>A0AAE9L1W8_9BURK</name>
<evidence type="ECO:0000313" key="1">
    <source>
        <dbReference type="EMBL" id="TSP09574.1"/>
    </source>
</evidence>
<dbReference type="Pfam" id="PF13835">
    <property type="entry name" value="DUF4194"/>
    <property type="match status" value="1"/>
</dbReference>
<dbReference type="RefSeq" id="WP_144202800.1">
    <property type="nucleotide sequence ID" value="NZ_CAJPVH010000027.1"/>
</dbReference>
<accession>A0AAE9L1W8</accession>
<dbReference type="AlphaFoldDB" id="A0AAE9L1W8"/>